<dbReference type="GO" id="GO:0005975">
    <property type="term" value="P:carbohydrate metabolic process"/>
    <property type="evidence" value="ECO:0007669"/>
    <property type="project" value="InterPro"/>
</dbReference>
<gene>
    <name evidence="2" type="ORF">LNINA_LOCUS8836</name>
</gene>
<dbReference type="AlphaFoldDB" id="A0AAV1JKZ1"/>
<name>A0AAV1JKZ1_9NEOP</name>
<sequence length="102" mass="10899">MPTAKTLGIALAVLVGLGLVVGSVTWAILATRGPAPPELKPLDWWENAVIYQIYPRSFKDSNGDGIGDLKGITSKLEHFIDAGVGAIWLSPVFVSPMVDFGY</sequence>
<evidence type="ECO:0000259" key="1">
    <source>
        <dbReference type="Pfam" id="PF00128"/>
    </source>
</evidence>
<dbReference type="Pfam" id="PF00128">
    <property type="entry name" value="Alpha-amylase"/>
    <property type="match status" value="1"/>
</dbReference>
<dbReference type="PANTHER" id="PTHR10357:SF179">
    <property type="entry name" value="NEUTRAL AND BASIC AMINO ACID TRANSPORT PROTEIN RBAT"/>
    <property type="match status" value="1"/>
</dbReference>
<evidence type="ECO:0000313" key="3">
    <source>
        <dbReference type="Proteomes" id="UP001497472"/>
    </source>
</evidence>
<dbReference type="InterPro" id="IPR006047">
    <property type="entry name" value="GH13_cat_dom"/>
</dbReference>
<organism evidence="2 3">
    <name type="scientific">Leptosia nina</name>
    <dbReference type="NCBI Taxonomy" id="320188"/>
    <lineage>
        <taxon>Eukaryota</taxon>
        <taxon>Metazoa</taxon>
        <taxon>Ecdysozoa</taxon>
        <taxon>Arthropoda</taxon>
        <taxon>Hexapoda</taxon>
        <taxon>Insecta</taxon>
        <taxon>Pterygota</taxon>
        <taxon>Neoptera</taxon>
        <taxon>Endopterygota</taxon>
        <taxon>Lepidoptera</taxon>
        <taxon>Glossata</taxon>
        <taxon>Ditrysia</taxon>
        <taxon>Papilionoidea</taxon>
        <taxon>Pieridae</taxon>
        <taxon>Pierinae</taxon>
        <taxon>Leptosia</taxon>
    </lineage>
</organism>
<comment type="caution">
    <text evidence="2">The sequence shown here is derived from an EMBL/GenBank/DDBJ whole genome shotgun (WGS) entry which is preliminary data.</text>
</comment>
<protein>
    <recommendedName>
        <fullName evidence="1">Glycosyl hydrolase family 13 catalytic domain-containing protein</fullName>
    </recommendedName>
</protein>
<dbReference type="Gene3D" id="3.20.20.80">
    <property type="entry name" value="Glycosidases"/>
    <property type="match status" value="1"/>
</dbReference>
<proteinExistence type="predicted"/>
<dbReference type="Proteomes" id="UP001497472">
    <property type="component" value="Unassembled WGS sequence"/>
</dbReference>
<dbReference type="EMBL" id="CAVLEF010000040">
    <property type="protein sequence ID" value="CAK1549551.1"/>
    <property type="molecule type" value="Genomic_DNA"/>
</dbReference>
<keyword evidence="3" id="KW-1185">Reference proteome</keyword>
<accession>A0AAV1JKZ1</accession>
<dbReference type="PANTHER" id="PTHR10357">
    <property type="entry name" value="ALPHA-AMYLASE FAMILY MEMBER"/>
    <property type="match status" value="1"/>
</dbReference>
<dbReference type="InterPro" id="IPR017853">
    <property type="entry name" value="GH"/>
</dbReference>
<dbReference type="SUPFAM" id="SSF51445">
    <property type="entry name" value="(Trans)glycosidases"/>
    <property type="match status" value="1"/>
</dbReference>
<evidence type="ECO:0000313" key="2">
    <source>
        <dbReference type="EMBL" id="CAK1549551.1"/>
    </source>
</evidence>
<feature type="domain" description="Glycosyl hydrolase family 13 catalytic" evidence="1">
    <location>
        <begin position="52"/>
        <end position="102"/>
    </location>
</feature>
<reference evidence="2 3" key="1">
    <citation type="submission" date="2023-11" db="EMBL/GenBank/DDBJ databases">
        <authorList>
            <person name="Okamura Y."/>
        </authorList>
    </citation>
    <scope>NUCLEOTIDE SEQUENCE [LARGE SCALE GENOMIC DNA]</scope>
</reference>